<comment type="caution">
    <text evidence="9">The sequence shown here is derived from an EMBL/GenBank/DDBJ whole genome shotgun (WGS) entry which is preliminary data.</text>
</comment>
<evidence type="ECO:0000313" key="10">
    <source>
        <dbReference type="Proteomes" id="UP001142372"/>
    </source>
</evidence>
<comment type="subunit">
    <text evidence="2 7">Homotetramer.</text>
</comment>
<dbReference type="NCBIfam" id="NF009020">
    <property type="entry name" value="PRK12356.1"/>
    <property type="match status" value="1"/>
</dbReference>
<evidence type="ECO:0000256" key="5">
    <source>
        <dbReference type="ARBA" id="ARBA00049534"/>
    </source>
</evidence>
<feature type="binding site" evidence="7">
    <location>
        <position position="226"/>
    </location>
    <ligand>
        <name>substrate</name>
    </ligand>
</feature>
<evidence type="ECO:0000256" key="7">
    <source>
        <dbReference type="HAMAP-Rule" id="MF_00313"/>
    </source>
</evidence>
<accession>A0A9W6LYH4</accession>
<feature type="binding site" evidence="7">
    <location>
        <position position="202"/>
    </location>
    <ligand>
        <name>substrate</name>
    </ligand>
</feature>
<proteinExistence type="inferred from homology"/>
<evidence type="ECO:0000256" key="4">
    <source>
        <dbReference type="ARBA" id="ARBA00022801"/>
    </source>
</evidence>
<dbReference type="EC" id="3.5.1.2" evidence="3 7"/>
<keyword evidence="4 7" id="KW-0378">Hydrolase</keyword>
<gene>
    <name evidence="7 9" type="primary">glsA</name>
    <name evidence="9" type="ORF">GCM10017584_04090</name>
</gene>
<protein>
    <recommendedName>
        <fullName evidence="6 7">Glutaminase</fullName>
        <ecNumber evidence="3 7">3.5.1.2</ecNumber>
    </recommendedName>
</protein>
<evidence type="ECO:0000313" key="9">
    <source>
        <dbReference type="EMBL" id="GLJ74836.1"/>
    </source>
</evidence>
<feature type="binding site" evidence="7">
    <location>
        <position position="151"/>
    </location>
    <ligand>
        <name>substrate</name>
    </ligand>
</feature>
<sequence length="352" mass="36744">MAYPERQAALPDFSTPDDQAHGVPAEPAAVSTGSLPSPERVKALLEEAHDRYRDLDDGAVADYIPSLGRADPGLFGLSICGVRGQSASTGDAALRFSIQSISKVFVFALVCHALGHAEVSRRVGVNNTGLPFNSVMAIELSDGDPRNPLVNAGAITTTGLAPGATAAEKWTFIQDGLSRFAGHPLELDDEVYASEAATNQRNMAIARLLQSYGRIDVDPIETTDVYTKQCSLLVSTEDLAVMAATLANGGTNPVTREQVIDAAVCRDTLAVMATSGLYEFSGDWLFEVGVPGKSGVSGGIITVAPGKGGLGTFSPRLDPAGNSVRGQRAARFLSHALGLDVFASKPFDPAGA</sequence>
<dbReference type="GO" id="GO:0004359">
    <property type="term" value="F:glutaminase activity"/>
    <property type="evidence" value="ECO:0007669"/>
    <property type="project" value="UniProtKB-UniRule"/>
</dbReference>
<dbReference type="SUPFAM" id="SSF56601">
    <property type="entry name" value="beta-lactamase/transpeptidase-like"/>
    <property type="match status" value="1"/>
</dbReference>
<dbReference type="Proteomes" id="UP001142372">
    <property type="component" value="Unassembled WGS sequence"/>
</dbReference>
<evidence type="ECO:0000256" key="6">
    <source>
        <dbReference type="ARBA" id="ARBA00070405"/>
    </source>
</evidence>
<comment type="catalytic activity">
    <reaction evidence="5 7">
        <text>L-glutamine + H2O = L-glutamate + NH4(+)</text>
        <dbReference type="Rhea" id="RHEA:15889"/>
        <dbReference type="ChEBI" id="CHEBI:15377"/>
        <dbReference type="ChEBI" id="CHEBI:28938"/>
        <dbReference type="ChEBI" id="CHEBI:29985"/>
        <dbReference type="ChEBI" id="CHEBI:58359"/>
        <dbReference type="EC" id="3.5.1.2"/>
    </reaction>
</comment>
<dbReference type="PANTHER" id="PTHR12544:SF48">
    <property type="entry name" value="GLUTAMINASE 1"/>
    <property type="match status" value="1"/>
</dbReference>
<dbReference type="FunFam" id="3.40.710.10:FF:000005">
    <property type="entry name" value="Glutaminase"/>
    <property type="match status" value="1"/>
</dbReference>
<dbReference type="PANTHER" id="PTHR12544">
    <property type="entry name" value="GLUTAMINASE"/>
    <property type="match status" value="1"/>
</dbReference>
<evidence type="ECO:0000256" key="1">
    <source>
        <dbReference type="ARBA" id="ARBA00011076"/>
    </source>
</evidence>
<dbReference type="InterPro" id="IPR012338">
    <property type="entry name" value="Beta-lactam/transpept-like"/>
</dbReference>
<dbReference type="HAMAP" id="MF_00313">
    <property type="entry name" value="Glutaminase"/>
    <property type="match status" value="1"/>
</dbReference>
<dbReference type="GO" id="GO:0006543">
    <property type="term" value="P:L-glutamine catabolic process"/>
    <property type="evidence" value="ECO:0007669"/>
    <property type="project" value="TreeGrafter"/>
</dbReference>
<feature type="binding site" evidence="7">
    <location>
        <position position="195"/>
    </location>
    <ligand>
        <name>substrate</name>
    </ligand>
</feature>
<keyword evidence="7" id="KW-0007">Acetylation</keyword>
<evidence type="ECO:0000256" key="3">
    <source>
        <dbReference type="ARBA" id="ARBA00012918"/>
    </source>
</evidence>
<organism evidence="9 10">
    <name type="scientific">Leifsonia poae</name>
    <dbReference type="NCBI Taxonomy" id="110933"/>
    <lineage>
        <taxon>Bacteria</taxon>
        <taxon>Bacillati</taxon>
        <taxon>Actinomycetota</taxon>
        <taxon>Actinomycetes</taxon>
        <taxon>Micrococcales</taxon>
        <taxon>Microbacteriaceae</taxon>
        <taxon>Leifsonia</taxon>
    </lineage>
</organism>
<feature type="binding site" evidence="7">
    <location>
        <position position="100"/>
    </location>
    <ligand>
        <name>substrate</name>
    </ligand>
</feature>
<dbReference type="AlphaFoldDB" id="A0A9W6LYH4"/>
<feature type="binding site" evidence="7">
    <location>
        <position position="278"/>
    </location>
    <ligand>
        <name>substrate</name>
    </ligand>
</feature>
<evidence type="ECO:0000256" key="8">
    <source>
        <dbReference type="SAM" id="MobiDB-lite"/>
    </source>
</evidence>
<dbReference type="GO" id="GO:0006537">
    <property type="term" value="P:glutamate biosynthetic process"/>
    <property type="evidence" value="ECO:0007669"/>
    <property type="project" value="TreeGrafter"/>
</dbReference>
<reference evidence="9" key="1">
    <citation type="journal article" date="2014" name="Int. J. Syst. Evol. Microbiol.">
        <title>Complete genome sequence of Corynebacterium casei LMG S-19264T (=DSM 44701T), isolated from a smear-ripened cheese.</title>
        <authorList>
            <consortium name="US DOE Joint Genome Institute (JGI-PGF)"/>
            <person name="Walter F."/>
            <person name="Albersmeier A."/>
            <person name="Kalinowski J."/>
            <person name="Ruckert C."/>
        </authorList>
    </citation>
    <scope>NUCLEOTIDE SEQUENCE</scope>
    <source>
        <strain evidence="9">VKM Ac-1401</strain>
    </source>
</reference>
<dbReference type="NCBIfam" id="TIGR03814">
    <property type="entry name" value="Gln_ase"/>
    <property type="match status" value="1"/>
</dbReference>
<feature type="region of interest" description="Disordered" evidence="8">
    <location>
        <begin position="1"/>
        <end position="36"/>
    </location>
</feature>
<dbReference type="EMBL" id="BSEN01000001">
    <property type="protein sequence ID" value="GLJ74836.1"/>
    <property type="molecule type" value="Genomic_DNA"/>
</dbReference>
<dbReference type="Pfam" id="PF04960">
    <property type="entry name" value="Glutaminase"/>
    <property type="match status" value="1"/>
</dbReference>
<keyword evidence="10" id="KW-1185">Reference proteome</keyword>
<feature type="binding site" evidence="7">
    <location>
        <position position="296"/>
    </location>
    <ligand>
        <name>substrate</name>
    </ligand>
</feature>
<dbReference type="InterPro" id="IPR015868">
    <property type="entry name" value="Glutaminase"/>
</dbReference>
<name>A0A9W6LYH4_9MICO</name>
<comment type="similarity">
    <text evidence="1 7">Belongs to the glutaminase family.</text>
</comment>
<reference evidence="9" key="2">
    <citation type="submission" date="2023-01" db="EMBL/GenBank/DDBJ databases">
        <authorList>
            <person name="Sun Q."/>
            <person name="Evtushenko L."/>
        </authorList>
    </citation>
    <scope>NUCLEOTIDE SEQUENCE</scope>
    <source>
        <strain evidence="9">VKM Ac-1401</strain>
    </source>
</reference>
<dbReference type="Gene3D" id="3.40.710.10">
    <property type="entry name" value="DD-peptidase/beta-lactamase superfamily"/>
    <property type="match status" value="1"/>
</dbReference>
<evidence type="ECO:0000256" key="2">
    <source>
        <dbReference type="ARBA" id="ARBA00011881"/>
    </source>
</evidence>